<sequence>MIWQDAVFMLGSSLSIVFLAPTLRDTTARVPLATSFPSMAIGGVYAFTFGTLGMTFSAVGALTTCLMWTLISVFRAPASPYNRSNAIGSCGDRIDLFAADARRWWARKRRRNDVPFESYAAGSARLRTSGD</sequence>
<dbReference type="AlphaFoldDB" id="D8J2X4"/>
<evidence type="ECO:0000313" key="3">
    <source>
        <dbReference type="EMBL" id="ELY34900.1"/>
    </source>
</evidence>
<evidence type="ECO:0000313" key="5">
    <source>
        <dbReference type="Proteomes" id="UP000011645"/>
    </source>
</evidence>
<dbReference type="GeneID" id="9419498"/>
<dbReference type="EMBL" id="AOHV01000038">
    <property type="protein sequence ID" value="ELY34900.1"/>
    <property type="molecule type" value="Genomic_DNA"/>
</dbReference>
<dbReference type="Proteomes" id="UP000000390">
    <property type="component" value="Chromosome"/>
</dbReference>
<keyword evidence="1" id="KW-0812">Transmembrane</keyword>
<keyword evidence="5" id="KW-1185">Reference proteome</keyword>
<name>D8J2X4_HALJB</name>
<dbReference type="Proteomes" id="UP000011645">
    <property type="component" value="Unassembled WGS sequence"/>
</dbReference>
<evidence type="ECO:0000256" key="1">
    <source>
        <dbReference type="SAM" id="Phobius"/>
    </source>
</evidence>
<evidence type="ECO:0000313" key="4">
    <source>
        <dbReference type="Proteomes" id="UP000000390"/>
    </source>
</evidence>
<gene>
    <name evidence="2" type="ordered locus">HacjB3_08490</name>
    <name evidence="3" type="ORF">C497_14212</name>
</gene>
<dbReference type="RefSeq" id="WP_008417497.1">
    <property type="nucleotide sequence ID" value="NC_014297.1"/>
</dbReference>
<reference evidence="3 5" key="2">
    <citation type="journal article" date="2014" name="PLoS Genet.">
        <title>Phylogenetically driven sequencing of extremely halophilic archaea reveals strategies for static and dynamic osmo-response.</title>
        <authorList>
            <person name="Becker E.A."/>
            <person name="Seitzer P.M."/>
            <person name="Tritt A."/>
            <person name="Larsen D."/>
            <person name="Krusor M."/>
            <person name="Yao A.I."/>
            <person name="Wu D."/>
            <person name="Madern D."/>
            <person name="Eisen J.A."/>
            <person name="Darling A.E."/>
            <person name="Facciotti M.T."/>
        </authorList>
    </citation>
    <scope>NUCLEOTIDE SEQUENCE [LARGE SCALE GENOMIC DNA]</scope>
    <source>
        <strain evidence="3">B3</strain>
        <strain evidence="5">DSM 18796 / CECT 7217 / JCM 14584 / KCTC 4019 / B3</strain>
    </source>
</reference>
<dbReference type="PATRIC" id="fig|795797.18.peg.1689"/>
<keyword evidence="1" id="KW-0472">Membrane</keyword>
<dbReference type="OrthoDB" id="307345at2157"/>
<proteinExistence type="predicted"/>
<feature type="transmembrane region" description="Helical" evidence="1">
    <location>
        <begin position="6"/>
        <end position="23"/>
    </location>
</feature>
<keyword evidence="1" id="KW-1133">Transmembrane helix</keyword>
<dbReference type="eggNOG" id="arCOG10239">
    <property type="taxonomic scope" value="Archaea"/>
</dbReference>
<dbReference type="HOGENOM" id="CLU_154337_1_0_2"/>
<accession>D8J2X4</accession>
<dbReference type="KEGG" id="hje:HacjB3_08490"/>
<reference evidence="2 4" key="1">
    <citation type="journal article" date="2010" name="J. Bacteriol.">
        <title>Complete genome sequence of Halalkalicoccus jeotgali B3(T), an extremely halophilic archaeon.</title>
        <authorList>
            <person name="Roh S.W."/>
            <person name="Nam Y.D."/>
            <person name="Nam S.H."/>
            <person name="Choi S.H."/>
            <person name="Park H.S."/>
            <person name="Bae J.W."/>
        </authorList>
    </citation>
    <scope>NUCLEOTIDE SEQUENCE [LARGE SCALE GENOMIC DNA]</scope>
    <source>
        <strain evidence="2">B3</strain>
        <strain evidence="4">DSM 18796 / CECT 7217 / JCM 14584 / KCTC 4019 / B3</strain>
    </source>
</reference>
<protein>
    <submittedName>
        <fullName evidence="2">Uncharacterized protein</fullName>
    </submittedName>
</protein>
<organism evidence="2 4">
    <name type="scientific">Halalkalicoccus jeotgali (strain DSM 18796 / CECT 7217 / JCM 14584 / KCTC 4019 / B3)</name>
    <dbReference type="NCBI Taxonomy" id="795797"/>
    <lineage>
        <taxon>Archaea</taxon>
        <taxon>Methanobacteriati</taxon>
        <taxon>Methanobacteriota</taxon>
        <taxon>Stenosarchaea group</taxon>
        <taxon>Halobacteria</taxon>
        <taxon>Halobacteriales</taxon>
        <taxon>Halococcaceae</taxon>
        <taxon>Halalkalicoccus</taxon>
    </lineage>
</organism>
<evidence type="ECO:0000313" key="2">
    <source>
        <dbReference type="EMBL" id="ADJ15081.1"/>
    </source>
</evidence>
<dbReference type="EMBL" id="CP002062">
    <property type="protein sequence ID" value="ADJ15081.1"/>
    <property type="molecule type" value="Genomic_DNA"/>
</dbReference>